<gene>
    <name evidence="3" type="ORF">JOF43_001194</name>
</gene>
<dbReference type="PANTHER" id="PTHR42693:SF33">
    <property type="entry name" value="ARYLSULFATASE"/>
    <property type="match status" value="1"/>
</dbReference>
<feature type="domain" description="Sulfatase N-terminal" evidence="2">
    <location>
        <begin position="18"/>
        <end position="285"/>
    </location>
</feature>
<comment type="caution">
    <text evidence="3">The sequence shown here is derived from an EMBL/GenBank/DDBJ whole genome shotgun (WGS) entry which is preliminary data.</text>
</comment>
<evidence type="ECO:0000259" key="2">
    <source>
        <dbReference type="Pfam" id="PF00884"/>
    </source>
</evidence>
<dbReference type="InterPro" id="IPR050738">
    <property type="entry name" value="Sulfatase"/>
</dbReference>
<dbReference type="EMBL" id="JAGIOD010000001">
    <property type="protein sequence ID" value="MBP2381237.1"/>
    <property type="molecule type" value="Genomic_DNA"/>
</dbReference>
<proteinExistence type="inferred from homology"/>
<dbReference type="PANTHER" id="PTHR42693">
    <property type="entry name" value="ARYLSULFATASE FAMILY MEMBER"/>
    <property type="match status" value="1"/>
</dbReference>
<evidence type="ECO:0000313" key="3">
    <source>
        <dbReference type="EMBL" id="MBP2381237.1"/>
    </source>
</evidence>
<dbReference type="Gene3D" id="3.40.720.10">
    <property type="entry name" value="Alkaline Phosphatase, subunit A"/>
    <property type="match status" value="1"/>
</dbReference>
<name>A0ABS4WYG3_9MICO</name>
<dbReference type="SUPFAM" id="SSF53649">
    <property type="entry name" value="Alkaline phosphatase-like"/>
    <property type="match status" value="1"/>
</dbReference>
<dbReference type="RefSeq" id="WP_245354028.1">
    <property type="nucleotide sequence ID" value="NZ_BAAAJW010000021.1"/>
</dbReference>
<reference evidence="3 4" key="1">
    <citation type="submission" date="2021-03" db="EMBL/GenBank/DDBJ databases">
        <title>Sequencing the genomes of 1000 actinobacteria strains.</title>
        <authorList>
            <person name="Klenk H.-P."/>
        </authorList>
    </citation>
    <scope>NUCLEOTIDE SEQUENCE [LARGE SCALE GENOMIC DNA]</scope>
    <source>
        <strain evidence="3 4">DSM 14566</strain>
    </source>
</reference>
<evidence type="ECO:0000256" key="1">
    <source>
        <dbReference type="ARBA" id="ARBA00008779"/>
    </source>
</evidence>
<dbReference type="InterPro" id="IPR000917">
    <property type="entry name" value="Sulfatase_N"/>
</dbReference>
<dbReference type="Proteomes" id="UP001519290">
    <property type="component" value="Unassembled WGS sequence"/>
</dbReference>
<accession>A0ABS4WYG3</accession>
<organism evidence="3 4">
    <name type="scientific">Brachybacterium sacelli</name>
    <dbReference type="NCBI Taxonomy" id="173364"/>
    <lineage>
        <taxon>Bacteria</taxon>
        <taxon>Bacillati</taxon>
        <taxon>Actinomycetota</taxon>
        <taxon>Actinomycetes</taxon>
        <taxon>Micrococcales</taxon>
        <taxon>Dermabacteraceae</taxon>
        <taxon>Brachybacterium</taxon>
    </lineage>
</organism>
<dbReference type="Pfam" id="PF00884">
    <property type="entry name" value="Sulfatase"/>
    <property type="match status" value="1"/>
</dbReference>
<protein>
    <submittedName>
        <fullName evidence="3">Arylsulfatase A-like enzyme</fullName>
    </submittedName>
</protein>
<comment type="similarity">
    <text evidence="1">Belongs to the sulfatase family.</text>
</comment>
<dbReference type="InterPro" id="IPR017850">
    <property type="entry name" value="Alkaline_phosphatase_core_sf"/>
</dbReference>
<sequence length="406" mass="45414">MHQARWGAHWFTDSEMAPEAVPSLAEQLGERGYRTGYFGKVHYGADEEGSRACPPRHGFETSFYGLAAHSMGPLHYLHHSRAHEAAYGEAAHRHGVAPMWEGTEAVDCERHLTEEFIERTLDFVQAPDERPFFAMVAFNAVHNFTWQLPRHELDARGLPAHPDFDAETTEYLDWYDGAVEPNLENGREYYLAQLEIMDREIGRLRAHLEESGLTENTIVVYMTDNGGSRCNYGRNTPLEGSKYTLYEGGIRTPMLISWPGVTEPSTVSEALVSSLDLAPTFLAASGRGLEDGALCDGLDLRASLEDAATPVHEVLHFDTTFQWAVRTPQWKLRHVDPESRARAGILQVEHTDIGHGLQLSASAPTLAGLDETTDLAAWHPEVVEELTAEHERWLAEMRESARTLTV</sequence>
<keyword evidence="4" id="KW-1185">Reference proteome</keyword>
<evidence type="ECO:0000313" key="4">
    <source>
        <dbReference type="Proteomes" id="UP001519290"/>
    </source>
</evidence>